<comment type="caution">
    <text evidence="4">The sequence shown here is derived from an EMBL/GenBank/DDBJ whole genome shotgun (WGS) entry which is preliminary data.</text>
</comment>
<gene>
    <name evidence="4" type="primary">dhmA</name>
    <name evidence="4" type="ORF">HALOF300_01476</name>
</gene>
<dbReference type="EC" id="3.8.1.5" evidence="4"/>
<feature type="domain" description="AB hydrolase-1" evidence="3">
    <location>
        <begin position="59"/>
        <end position="199"/>
    </location>
</feature>
<evidence type="ECO:0000256" key="1">
    <source>
        <dbReference type="ARBA" id="ARBA00022801"/>
    </source>
</evidence>
<keyword evidence="5" id="KW-1185">Reference proteome</keyword>
<dbReference type="InterPro" id="IPR029058">
    <property type="entry name" value="AB_hydrolase_fold"/>
</dbReference>
<feature type="region of interest" description="Disordered" evidence="2">
    <location>
        <begin position="1"/>
        <end position="38"/>
    </location>
</feature>
<dbReference type="Proteomes" id="UP000419743">
    <property type="component" value="Unassembled WGS sequence"/>
</dbReference>
<dbReference type="InterPro" id="IPR050266">
    <property type="entry name" value="AB_hydrolase_sf"/>
</dbReference>
<evidence type="ECO:0000256" key="2">
    <source>
        <dbReference type="SAM" id="MobiDB-lite"/>
    </source>
</evidence>
<dbReference type="Pfam" id="PF00561">
    <property type="entry name" value="Abhydrolase_1"/>
    <property type="match status" value="1"/>
</dbReference>
<organism evidence="4 5">
    <name type="scientific">Occultella aeris</name>
    <dbReference type="NCBI Taxonomy" id="2761496"/>
    <lineage>
        <taxon>Bacteria</taxon>
        <taxon>Bacillati</taxon>
        <taxon>Actinomycetota</taxon>
        <taxon>Actinomycetes</taxon>
        <taxon>Micrococcales</taxon>
        <taxon>Ruaniaceae</taxon>
        <taxon>Occultella</taxon>
    </lineage>
</organism>
<dbReference type="EMBL" id="CACRYJ010000018">
    <property type="protein sequence ID" value="VZO36272.1"/>
    <property type="molecule type" value="Genomic_DNA"/>
</dbReference>
<dbReference type="AlphaFoldDB" id="A0A7M4DH79"/>
<dbReference type="GO" id="GO:0018786">
    <property type="term" value="F:haloalkane dehalogenase activity"/>
    <property type="evidence" value="ECO:0007669"/>
    <property type="project" value="UniProtKB-EC"/>
</dbReference>
<evidence type="ECO:0000313" key="4">
    <source>
        <dbReference type="EMBL" id="VZO36272.1"/>
    </source>
</evidence>
<dbReference type="InterPro" id="IPR000073">
    <property type="entry name" value="AB_hydrolase_1"/>
</dbReference>
<protein>
    <submittedName>
        <fullName evidence="4">Haloalkane dehalogenase</fullName>
        <ecNumber evidence="4">3.8.1.5</ecNumber>
    </submittedName>
</protein>
<evidence type="ECO:0000259" key="3">
    <source>
        <dbReference type="Pfam" id="PF00561"/>
    </source>
</evidence>
<dbReference type="Gene3D" id="3.40.50.1820">
    <property type="entry name" value="alpha/beta hydrolase"/>
    <property type="match status" value="1"/>
</dbReference>
<dbReference type="SUPFAM" id="SSF53474">
    <property type="entry name" value="alpha/beta-Hydrolases"/>
    <property type="match status" value="1"/>
</dbReference>
<keyword evidence="1 4" id="KW-0378">Hydrolase</keyword>
<proteinExistence type="predicted"/>
<dbReference type="GO" id="GO:0016020">
    <property type="term" value="C:membrane"/>
    <property type="evidence" value="ECO:0007669"/>
    <property type="project" value="TreeGrafter"/>
</dbReference>
<accession>A0A7M4DH79</accession>
<name>A0A7M4DH79_9MICO</name>
<dbReference type="PANTHER" id="PTHR43798">
    <property type="entry name" value="MONOACYLGLYCEROL LIPASE"/>
    <property type="match status" value="1"/>
</dbReference>
<dbReference type="PANTHER" id="PTHR43798:SF31">
    <property type="entry name" value="AB HYDROLASE SUPERFAMILY PROTEIN YCLE"/>
    <property type="match status" value="1"/>
</dbReference>
<sequence>MASSGTPLGERRGGSGNRYRAAPYDEREPLLLPPPRGPTEKALMTAPTLPVKVDRGDGPALVLLHGLGNNHESWTYVLREVDETRNRIIAPDLLGFGDAPKPQVDYTPGQHADAVIATLDELGVTSAVVAGHSMGCIVAAEVARKRPDLVSRLVLLGAPTFRRIRRTRGRFGSRLAEDRYSAIFNAIADSPDLTITAAKGLDVFAPLVKGMEITEETWPAFRSSLQHTVMQTRTYRDLTVLPVPTLLVYGRLDVFVIKRNLKSIARRNRRHVRYETLLGPHEITPVQGRTVAELLQSGAS</sequence>
<dbReference type="PRINTS" id="PR00111">
    <property type="entry name" value="ABHYDROLASE"/>
</dbReference>
<evidence type="ECO:0000313" key="5">
    <source>
        <dbReference type="Proteomes" id="UP000419743"/>
    </source>
</evidence>
<reference evidence="4 5" key="1">
    <citation type="submission" date="2019-11" db="EMBL/GenBank/DDBJ databases">
        <authorList>
            <person name="Criscuolo A."/>
        </authorList>
    </citation>
    <scope>NUCLEOTIDE SEQUENCE [LARGE SCALE GENOMIC DNA]</scope>
    <source>
        <strain evidence="4">CIP111667</strain>
    </source>
</reference>